<protein>
    <submittedName>
        <fullName evidence="2">Uncharacterized protein</fullName>
    </submittedName>
</protein>
<organism evidence="2 3">
    <name type="scientific">Seminavis robusta</name>
    <dbReference type="NCBI Taxonomy" id="568900"/>
    <lineage>
        <taxon>Eukaryota</taxon>
        <taxon>Sar</taxon>
        <taxon>Stramenopiles</taxon>
        <taxon>Ochrophyta</taxon>
        <taxon>Bacillariophyta</taxon>
        <taxon>Bacillariophyceae</taxon>
        <taxon>Bacillariophycidae</taxon>
        <taxon>Naviculales</taxon>
        <taxon>Naviculaceae</taxon>
        <taxon>Seminavis</taxon>
    </lineage>
</organism>
<evidence type="ECO:0000313" key="2">
    <source>
        <dbReference type="EMBL" id="CAB9520990.1"/>
    </source>
</evidence>
<gene>
    <name evidence="2" type="ORF">SEMRO_1152_G246940.1</name>
</gene>
<dbReference type="EMBL" id="CAICTM010001150">
    <property type="protein sequence ID" value="CAB9520990.1"/>
    <property type="molecule type" value="Genomic_DNA"/>
</dbReference>
<dbReference type="OrthoDB" id="56741at2759"/>
<dbReference type="AlphaFoldDB" id="A0A9N8HQC6"/>
<dbReference type="Proteomes" id="UP001153069">
    <property type="component" value="Unassembled WGS sequence"/>
</dbReference>
<evidence type="ECO:0000256" key="1">
    <source>
        <dbReference type="SAM" id="SignalP"/>
    </source>
</evidence>
<name>A0A9N8HQC6_9STRA</name>
<evidence type="ECO:0000313" key="3">
    <source>
        <dbReference type="Proteomes" id="UP001153069"/>
    </source>
</evidence>
<accession>A0A9N8HQC6</accession>
<comment type="caution">
    <text evidence="2">The sequence shown here is derived from an EMBL/GenBank/DDBJ whole genome shotgun (WGS) entry which is preliminary data.</text>
</comment>
<feature type="chain" id="PRO_5040172391" evidence="1">
    <location>
        <begin position="22"/>
        <end position="288"/>
    </location>
</feature>
<reference evidence="2" key="1">
    <citation type="submission" date="2020-06" db="EMBL/GenBank/DDBJ databases">
        <authorList>
            <consortium name="Plant Systems Biology data submission"/>
        </authorList>
    </citation>
    <scope>NUCLEOTIDE SEQUENCE</scope>
    <source>
        <strain evidence="2">D6</strain>
    </source>
</reference>
<keyword evidence="1" id="KW-0732">Signal</keyword>
<keyword evidence="3" id="KW-1185">Reference proteome</keyword>
<sequence length="288" mass="32606">MAWRILSALLVVSCCTDLEVAKSINQDIHLDMMKWALGMLAITIEYVFEDLKLQKPNWWYHNGVLKRITNVLLNFFRANSTSKKTIYQASFIRACALFGLISKGEYWIYWAHCDEFINSLSVECTATEMKEANTLFKVVISEKSEDYAEDAYTRDAQLAAKITTIVEEARNSGALHSVIPERGTGISEAGLWVVIQDLVSPSGLAMNNKIVLVCMDGLEDGRVAVKVDGIISPKRIKPRNLRLYPMPENVVALISSMEEVDQWKYVRVMIDLNKTNLTFKNIGNRRST</sequence>
<proteinExistence type="predicted"/>
<feature type="signal peptide" evidence="1">
    <location>
        <begin position="1"/>
        <end position="21"/>
    </location>
</feature>